<name>A0A9P8CVF4_MORAP</name>
<feature type="domain" description="F-box" evidence="1">
    <location>
        <begin position="10"/>
        <end position="55"/>
    </location>
</feature>
<organism evidence="2 3">
    <name type="scientific">Mortierella alpina</name>
    <name type="common">Oleaginous fungus</name>
    <name type="synonym">Mortierella renispora</name>
    <dbReference type="NCBI Taxonomy" id="64518"/>
    <lineage>
        <taxon>Eukaryota</taxon>
        <taxon>Fungi</taxon>
        <taxon>Fungi incertae sedis</taxon>
        <taxon>Mucoromycota</taxon>
        <taxon>Mortierellomycotina</taxon>
        <taxon>Mortierellomycetes</taxon>
        <taxon>Mortierellales</taxon>
        <taxon>Mortierellaceae</taxon>
        <taxon>Mortierella</taxon>
    </lineage>
</organism>
<dbReference type="Pfam" id="PF12937">
    <property type="entry name" value="F-box-like"/>
    <property type="match status" value="1"/>
</dbReference>
<evidence type="ECO:0000313" key="3">
    <source>
        <dbReference type="Proteomes" id="UP000717515"/>
    </source>
</evidence>
<dbReference type="SUPFAM" id="SSF81383">
    <property type="entry name" value="F-box domain"/>
    <property type="match status" value="1"/>
</dbReference>
<dbReference type="Proteomes" id="UP000717515">
    <property type="component" value="Unassembled WGS sequence"/>
</dbReference>
<comment type="caution">
    <text evidence="2">The sequence shown here is derived from an EMBL/GenBank/DDBJ whole genome shotgun (WGS) entry which is preliminary data.</text>
</comment>
<evidence type="ECO:0000259" key="1">
    <source>
        <dbReference type="PROSITE" id="PS50181"/>
    </source>
</evidence>
<dbReference type="PROSITE" id="PS50181">
    <property type="entry name" value="FBOX"/>
    <property type="match status" value="1"/>
</dbReference>
<dbReference type="InterPro" id="IPR001810">
    <property type="entry name" value="F-box_dom"/>
</dbReference>
<accession>A0A9P8CVF4</accession>
<protein>
    <recommendedName>
        <fullName evidence="1">F-box domain-containing protein</fullName>
    </recommendedName>
</protein>
<proteinExistence type="predicted"/>
<feature type="non-terminal residue" evidence="2">
    <location>
        <position position="1"/>
    </location>
</feature>
<gene>
    <name evidence="2" type="ORF">KVV02_005046</name>
</gene>
<evidence type="ECO:0000313" key="2">
    <source>
        <dbReference type="EMBL" id="KAG9319674.1"/>
    </source>
</evidence>
<dbReference type="InterPro" id="IPR036047">
    <property type="entry name" value="F-box-like_dom_sf"/>
</dbReference>
<dbReference type="Gene3D" id="1.20.1280.50">
    <property type="match status" value="1"/>
</dbReference>
<reference evidence="2" key="1">
    <citation type="submission" date="2021-07" db="EMBL/GenBank/DDBJ databases">
        <title>Draft genome of Mortierella alpina, strain LL118, isolated from an aspen leaf litter sample.</title>
        <authorList>
            <person name="Yang S."/>
            <person name="Vinatzer B.A."/>
        </authorList>
    </citation>
    <scope>NUCLEOTIDE SEQUENCE</scope>
    <source>
        <strain evidence="2">LL118</strain>
    </source>
</reference>
<dbReference type="EMBL" id="JAIFTL010000397">
    <property type="protein sequence ID" value="KAG9319674.1"/>
    <property type="molecule type" value="Genomic_DNA"/>
</dbReference>
<sequence>FQQIMSLTMRDCMTHLPVEMHSEIASFLSPSDLTACVRVNRTWFALYSRELWKSIDILDNQAFYHFVYTAPETLARNGHLMRDVHTEHYHLVRILALGPNCTELRSLQICSSEDESMRALQSVDIDFLAEVLRHNRGMELLQVHDAITTPNAHQSRLFPAIPPGLTDLTLHGTEFQRSCLRTEGNAVGAFISCDTDVFMEEEPPTILLGLESLALVGCFDYGEALFQFLSRCQFLDHIELGGHEEIPVQGLCAVEPSEAGDIFTCKEVNLDPSVDMRCRAGEFDSLGLDFWDTLTSLEIQQFLCLASQLRRFVMEPVLPSTSGRLHAGDVIRSRWACQSREVMKVVIDQIPRPDLWSRTNGRPLEGPIHEGSSMEESFQIQRRVYEQLGSLSRLRMLDLGISMMAQEWDDVIYEAEVQSETVFLDLDRPQQGRQYECLSFTLESGLGLLSGLGQLEALQLQNMAVGFENFEEQQWADQNWPWLEVMFTQKEDGLIDLAVEEW</sequence>
<dbReference type="AlphaFoldDB" id="A0A9P8CVF4"/>